<feature type="non-terminal residue" evidence="1">
    <location>
        <position position="38"/>
    </location>
</feature>
<dbReference type="Gene3D" id="3.30.70.330">
    <property type="match status" value="1"/>
</dbReference>
<dbReference type="EMBL" id="CAJOBI010047026">
    <property type="protein sequence ID" value="CAF4352684.1"/>
    <property type="molecule type" value="Genomic_DNA"/>
</dbReference>
<protein>
    <recommendedName>
        <fullName evidence="5">RNA-binding protein</fullName>
    </recommendedName>
</protein>
<evidence type="ECO:0000313" key="1">
    <source>
        <dbReference type="EMBL" id="CAF4061715.1"/>
    </source>
</evidence>
<dbReference type="SUPFAM" id="SSF54928">
    <property type="entry name" value="RNA-binding domain, RBD"/>
    <property type="match status" value="1"/>
</dbReference>
<dbReference type="InterPro" id="IPR035979">
    <property type="entry name" value="RBD_domain_sf"/>
</dbReference>
<dbReference type="GO" id="GO:0003676">
    <property type="term" value="F:nucleic acid binding"/>
    <property type="evidence" value="ECO:0007669"/>
    <property type="project" value="InterPro"/>
</dbReference>
<dbReference type="EMBL" id="CAJOBF010002890">
    <property type="protein sequence ID" value="CAF4061715.1"/>
    <property type="molecule type" value="Genomic_DNA"/>
</dbReference>
<evidence type="ECO:0008006" key="5">
    <source>
        <dbReference type="Google" id="ProtNLM"/>
    </source>
</evidence>
<comment type="caution">
    <text evidence="1">The sequence shown here is derived from an EMBL/GenBank/DDBJ whole genome shotgun (WGS) entry which is preliminary data.</text>
</comment>
<dbReference type="Proteomes" id="UP000663842">
    <property type="component" value="Unassembled WGS sequence"/>
</dbReference>
<dbReference type="InterPro" id="IPR012677">
    <property type="entry name" value="Nucleotide-bd_a/b_plait_sf"/>
</dbReference>
<dbReference type="EMBL" id="CAJOBJ010008348">
    <property type="protein sequence ID" value="CAF4109804.1"/>
    <property type="molecule type" value="Genomic_DNA"/>
</dbReference>
<proteinExistence type="predicted"/>
<name>A0A819SEB2_9BILA</name>
<evidence type="ECO:0000313" key="4">
    <source>
        <dbReference type="Proteomes" id="UP000663842"/>
    </source>
</evidence>
<organism evidence="1 4">
    <name type="scientific">Rotaria magnacalcarata</name>
    <dbReference type="NCBI Taxonomy" id="392030"/>
    <lineage>
        <taxon>Eukaryota</taxon>
        <taxon>Metazoa</taxon>
        <taxon>Spiralia</taxon>
        <taxon>Gnathifera</taxon>
        <taxon>Rotifera</taxon>
        <taxon>Eurotatoria</taxon>
        <taxon>Bdelloidea</taxon>
        <taxon>Philodinida</taxon>
        <taxon>Philodinidae</taxon>
        <taxon>Rotaria</taxon>
    </lineage>
</organism>
<dbReference type="Proteomes" id="UP000676336">
    <property type="component" value="Unassembled WGS sequence"/>
</dbReference>
<gene>
    <name evidence="2" type="ORF">GIL414_LOCUS17515</name>
    <name evidence="3" type="ORF">SMN809_LOCUS28319</name>
    <name evidence="1" type="ORF">UXM345_LOCUS19878</name>
</gene>
<reference evidence="1" key="1">
    <citation type="submission" date="2021-02" db="EMBL/GenBank/DDBJ databases">
        <authorList>
            <person name="Nowell W R."/>
        </authorList>
    </citation>
    <scope>NUCLEOTIDE SEQUENCE</scope>
</reference>
<dbReference type="Proteomes" id="UP000681720">
    <property type="component" value="Unassembled WGS sequence"/>
</dbReference>
<dbReference type="AlphaFoldDB" id="A0A819SEB2"/>
<sequence>MANASLRKIFVGPAPATLTEQALVDYFNHFGTIDALEL</sequence>
<accession>A0A819SEB2</accession>
<evidence type="ECO:0000313" key="3">
    <source>
        <dbReference type="EMBL" id="CAF4352684.1"/>
    </source>
</evidence>
<evidence type="ECO:0000313" key="2">
    <source>
        <dbReference type="EMBL" id="CAF4109804.1"/>
    </source>
</evidence>